<feature type="chain" id="PRO_5026282848" evidence="1">
    <location>
        <begin position="24"/>
        <end position="95"/>
    </location>
</feature>
<protein>
    <submittedName>
        <fullName evidence="2">Putative secreted protein</fullName>
    </submittedName>
</protein>
<dbReference type="AlphaFoldDB" id="A0A6G5A0F9"/>
<feature type="signal peptide" evidence="1">
    <location>
        <begin position="1"/>
        <end position="23"/>
    </location>
</feature>
<keyword evidence="1" id="KW-0732">Signal</keyword>
<dbReference type="PROSITE" id="PS51257">
    <property type="entry name" value="PROKAR_LIPOPROTEIN"/>
    <property type="match status" value="1"/>
</dbReference>
<evidence type="ECO:0000256" key="1">
    <source>
        <dbReference type="SAM" id="SignalP"/>
    </source>
</evidence>
<accession>A0A6G5A0F9</accession>
<organism evidence="2">
    <name type="scientific">Rhipicephalus microplus</name>
    <name type="common">Cattle tick</name>
    <name type="synonym">Boophilus microplus</name>
    <dbReference type="NCBI Taxonomy" id="6941"/>
    <lineage>
        <taxon>Eukaryota</taxon>
        <taxon>Metazoa</taxon>
        <taxon>Ecdysozoa</taxon>
        <taxon>Arthropoda</taxon>
        <taxon>Chelicerata</taxon>
        <taxon>Arachnida</taxon>
        <taxon>Acari</taxon>
        <taxon>Parasitiformes</taxon>
        <taxon>Ixodida</taxon>
        <taxon>Ixodoidea</taxon>
        <taxon>Ixodidae</taxon>
        <taxon>Rhipicephalinae</taxon>
        <taxon>Rhipicephalus</taxon>
        <taxon>Boophilus</taxon>
    </lineage>
</organism>
<evidence type="ECO:0000313" key="2">
    <source>
        <dbReference type="EMBL" id="NIE44491.1"/>
    </source>
</evidence>
<name>A0A6G5A0F9_RHIMP</name>
<dbReference type="EMBL" id="GIKN01002218">
    <property type="protein sequence ID" value="NIE44491.1"/>
    <property type="molecule type" value="Transcribed_RNA"/>
</dbReference>
<sequence>MHASAKFARVSQLAILVFLACKAFRYTRRGQCNIAIVNEHQRRNRIHFLLARFCWRLPMASPIQPLAVNSVLVLLFRGRKVYKLTKIQQYLHVTC</sequence>
<reference evidence="2" key="1">
    <citation type="submission" date="2020-03" db="EMBL/GenBank/DDBJ databases">
        <title>A transcriptome and proteome of the tick Rhipicephalus microplus shaped by the genetic composition of its hosts and developmental stage.</title>
        <authorList>
            <person name="Garcia G.R."/>
            <person name="Ribeiro J.M.C."/>
            <person name="Maruyama S.R."/>
            <person name="Gardinasse L.G."/>
            <person name="Nelson K."/>
            <person name="Ferreira B.R."/>
            <person name="Andrade T.G."/>
            <person name="Santos I.K.F.M."/>
        </authorList>
    </citation>
    <scope>NUCLEOTIDE SEQUENCE</scope>
    <source>
        <strain evidence="2">NSGR</strain>
        <tissue evidence="2">Salivary glands</tissue>
    </source>
</reference>
<proteinExistence type="predicted"/>